<protein>
    <submittedName>
        <fullName evidence="1 2">Uncharacterized protein</fullName>
    </submittedName>
</protein>
<dbReference type="InterPro" id="IPR029063">
    <property type="entry name" value="SAM-dependent_MTases_sf"/>
</dbReference>
<name>K7N218_SOYBN</name>
<reference evidence="1 2" key="1">
    <citation type="journal article" date="2010" name="Nature">
        <title>Genome sequence of the palaeopolyploid soybean.</title>
        <authorList>
            <person name="Schmutz J."/>
            <person name="Cannon S.B."/>
            <person name="Schlueter J."/>
            <person name="Ma J."/>
            <person name="Mitros T."/>
            <person name="Nelson W."/>
            <person name="Hyten D.L."/>
            <person name="Song Q."/>
            <person name="Thelen J.J."/>
            <person name="Cheng J."/>
            <person name="Xu D."/>
            <person name="Hellsten U."/>
            <person name="May G.D."/>
            <person name="Yu Y."/>
            <person name="Sakurai T."/>
            <person name="Umezawa T."/>
            <person name="Bhattacharyya M.K."/>
            <person name="Sandhu D."/>
            <person name="Valliyodan B."/>
            <person name="Lindquist E."/>
            <person name="Peto M."/>
            <person name="Grant D."/>
            <person name="Shu S."/>
            <person name="Goodstein D."/>
            <person name="Barry K."/>
            <person name="Futrell-Griggs M."/>
            <person name="Abernathy B."/>
            <person name="Du J."/>
            <person name="Tian Z."/>
            <person name="Zhu L."/>
            <person name="Gill N."/>
            <person name="Joshi T."/>
            <person name="Libault M."/>
            <person name="Sethuraman A."/>
            <person name="Zhang X.-C."/>
            <person name="Shinozaki K."/>
            <person name="Nguyen H.T."/>
            <person name="Wing R.A."/>
            <person name="Cregan P."/>
            <person name="Specht J."/>
            <person name="Grimwood J."/>
            <person name="Rokhsar D."/>
            <person name="Stacey G."/>
            <person name="Shoemaker R.C."/>
            <person name="Jackson S.A."/>
        </authorList>
    </citation>
    <scope>NUCLEOTIDE SEQUENCE</scope>
    <source>
        <strain evidence="2">cv. Williams 82</strain>
        <tissue evidence="1">Callus</tissue>
    </source>
</reference>
<reference evidence="1" key="3">
    <citation type="submission" date="2018-07" db="EMBL/GenBank/DDBJ databases">
        <title>WGS assembly of Glycine max.</title>
        <authorList>
            <person name="Schmutz J."/>
            <person name="Cannon S."/>
            <person name="Schlueter J."/>
            <person name="Ma J."/>
            <person name="Mitros T."/>
            <person name="Nelson W."/>
            <person name="Hyten D."/>
            <person name="Song Q."/>
            <person name="Thelen J."/>
            <person name="Cheng J."/>
            <person name="Xu D."/>
            <person name="Hellsten U."/>
            <person name="May G."/>
            <person name="Yu Y."/>
            <person name="Sakurai T."/>
            <person name="Umezawa T."/>
            <person name="Bhattacharyya M."/>
            <person name="Sandhu D."/>
            <person name="Valliyodan B."/>
            <person name="Lindquist E."/>
            <person name="Peto M."/>
            <person name="Grant D."/>
            <person name="Shu S."/>
            <person name="Goodstein D."/>
            <person name="Barry K."/>
            <person name="Futrell-Griggs M."/>
            <person name="Abernathy B."/>
            <person name="Du J."/>
            <person name="Tian Z."/>
            <person name="Zhu L."/>
            <person name="Gill N."/>
            <person name="Joshi T."/>
            <person name="Libault M."/>
            <person name="Sethuraman A."/>
            <person name="Zhang X."/>
            <person name="Shinozaki K."/>
            <person name="Nguyen H."/>
            <person name="Wing R."/>
            <person name="Cregan P."/>
            <person name="Specht J."/>
            <person name="Grimwood J."/>
            <person name="Rokhsar D."/>
            <person name="Stacey G."/>
            <person name="Shoemaker R."/>
            <person name="Jackson S."/>
        </authorList>
    </citation>
    <scope>NUCLEOTIDE SEQUENCE</scope>
    <source>
        <tissue evidence="1">Callus</tissue>
    </source>
</reference>
<dbReference type="EnsemblPlants" id="KRG90156">
    <property type="protein sequence ID" value="KRG90156"/>
    <property type="gene ID" value="GLYMA_20G071500"/>
</dbReference>
<organism evidence="1">
    <name type="scientific">Glycine max</name>
    <name type="common">Soybean</name>
    <name type="synonym">Glycine hispida</name>
    <dbReference type="NCBI Taxonomy" id="3847"/>
    <lineage>
        <taxon>Eukaryota</taxon>
        <taxon>Viridiplantae</taxon>
        <taxon>Streptophyta</taxon>
        <taxon>Embryophyta</taxon>
        <taxon>Tracheophyta</taxon>
        <taxon>Spermatophyta</taxon>
        <taxon>Magnoliopsida</taxon>
        <taxon>eudicotyledons</taxon>
        <taxon>Gunneridae</taxon>
        <taxon>Pentapetalae</taxon>
        <taxon>rosids</taxon>
        <taxon>fabids</taxon>
        <taxon>Fabales</taxon>
        <taxon>Fabaceae</taxon>
        <taxon>Papilionoideae</taxon>
        <taxon>50 kb inversion clade</taxon>
        <taxon>NPAAA clade</taxon>
        <taxon>indigoferoid/millettioid clade</taxon>
        <taxon>Phaseoleae</taxon>
        <taxon>Glycine</taxon>
        <taxon>Glycine subgen. Soja</taxon>
    </lineage>
</organism>
<dbReference type="InParanoid" id="K7N218"/>
<evidence type="ECO:0000313" key="3">
    <source>
        <dbReference type="Proteomes" id="UP000008827"/>
    </source>
</evidence>
<accession>K7N218</accession>
<dbReference type="EMBL" id="CM000853">
    <property type="protein sequence ID" value="KRG90156.1"/>
    <property type="molecule type" value="Genomic_DNA"/>
</dbReference>
<dbReference type="Gene3D" id="3.40.50.150">
    <property type="entry name" value="Vaccinia Virus protein VP39"/>
    <property type="match status" value="1"/>
</dbReference>
<reference evidence="2" key="2">
    <citation type="submission" date="2018-02" db="UniProtKB">
        <authorList>
            <consortium name="EnsemblPlants"/>
        </authorList>
    </citation>
    <scope>IDENTIFICATION</scope>
    <source>
        <strain evidence="2">Williams 82</strain>
    </source>
</reference>
<dbReference type="STRING" id="3847.K7N218"/>
<sequence>MLQWRKEFGANTIMQGNGQKSSLETFQLFSSLVSAFGIFDDVAQQVPHIPPPPCVEVLASEVPSYIKHNVDSVNLDGVTLLKGWVNTKQVFGLPNSNLVPGKYEGGLKLWEGSLDLIKALHSDIKNGLISFSGKCKKNQGDGYEFIVMAETVYSINRLQNLYDLIKKCLQHPDGVVYMAAKKYYFGVGGGTQRFLSMVEKDDIPFTCATKDVSSNKNKVWKNET</sequence>
<dbReference type="PaxDb" id="3847-GLYMA20G17246.1"/>
<gene>
    <name evidence="1" type="ORF">GLYMA_20G071500</name>
</gene>
<dbReference type="Gramene" id="KRG90156">
    <property type="protein sequence ID" value="KRG90156"/>
    <property type="gene ID" value="GLYMA_20G071500"/>
</dbReference>
<dbReference type="AlphaFoldDB" id="K7N218"/>
<proteinExistence type="predicted"/>
<evidence type="ECO:0000313" key="1">
    <source>
        <dbReference type="EMBL" id="KRG90156.1"/>
    </source>
</evidence>
<dbReference type="GO" id="GO:0008276">
    <property type="term" value="F:protein methyltransferase activity"/>
    <property type="evidence" value="ECO:0000318"/>
    <property type="project" value="GO_Central"/>
</dbReference>
<dbReference type="GO" id="GO:0006417">
    <property type="term" value="P:regulation of translation"/>
    <property type="evidence" value="ECO:0000318"/>
    <property type="project" value="GO_Central"/>
</dbReference>
<dbReference type="HOGENOM" id="CLU_038704_2_1_1"/>
<dbReference type="SMR" id="K7N218"/>
<evidence type="ECO:0000313" key="2">
    <source>
        <dbReference type="EnsemblPlants" id="KRG90156"/>
    </source>
</evidence>
<dbReference type="Proteomes" id="UP000008827">
    <property type="component" value="Chromosome 20"/>
</dbReference>
<keyword evidence="3" id="KW-1185">Reference proteome</keyword>
<dbReference type="eggNOG" id="KOG2920">
    <property type="taxonomic scope" value="Eukaryota"/>
</dbReference>